<dbReference type="OrthoDB" id="290376at2"/>
<dbReference type="PROSITE" id="PS50109">
    <property type="entry name" value="HIS_KIN"/>
    <property type="match status" value="1"/>
</dbReference>
<dbReference type="KEGG" id="gog:C1280_08680"/>
<feature type="domain" description="PAS" evidence="13">
    <location>
        <begin position="115"/>
        <end position="172"/>
    </location>
</feature>
<dbReference type="InterPro" id="IPR025201">
    <property type="entry name" value="KdpD_TM"/>
</dbReference>
<dbReference type="AlphaFoldDB" id="A0A2Z3GYG8"/>
<keyword evidence="7" id="KW-0067">ATP-binding</keyword>
<dbReference type="Pfam" id="PF08448">
    <property type="entry name" value="PAS_4"/>
    <property type="match status" value="3"/>
</dbReference>
<feature type="domain" description="PAC" evidence="14">
    <location>
        <begin position="441"/>
        <end position="493"/>
    </location>
</feature>
<dbReference type="CDD" id="cd16917">
    <property type="entry name" value="HATPase_UhpB-NarQ-NarX-like"/>
    <property type="match status" value="1"/>
</dbReference>
<dbReference type="Gene3D" id="3.30.565.10">
    <property type="entry name" value="Histidine kinase-like ATPase, C-terminal domain"/>
    <property type="match status" value="1"/>
</dbReference>
<dbReference type="InterPro" id="IPR011712">
    <property type="entry name" value="Sig_transdc_His_kin_sub3_dim/P"/>
</dbReference>
<dbReference type="EMBL" id="CP025958">
    <property type="protein sequence ID" value="AWM37092.1"/>
    <property type="molecule type" value="Genomic_DNA"/>
</dbReference>
<keyword evidence="6" id="KW-0418">Kinase</keyword>
<dbReference type="Pfam" id="PF02518">
    <property type="entry name" value="HATPase_c"/>
    <property type="match status" value="1"/>
</dbReference>
<feature type="coiled-coil region" evidence="11">
    <location>
        <begin position="351"/>
        <end position="378"/>
    </location>
</feature>
<dbReference type="SUPFAM" id="SSF55874">
    <property type="entry name" value="ATPase domain of HSP90 chaperone/DNA topoisomerase II/histidine kinase"/>
    <property type="match status" value="1"/>
</dbReference>
<keyword evidence="4" id="KW-0812">Transmembrane</keyword>
<evidence type="ECO:0000259" key="12">
    <source>
        <dbReference type="PROSITE" id="PS50109"/>
    </source>
</evidence>
<keyword evidence="11" id="KW-0175">Coiled coil</keyword>
<dbReference type="InterPro" id="IPR035965">
    <property type="entry name" value="PAS-like_dom_sf"/>
</dbReference>
<keyword evidence="9" id="KW-0902">Two-component regulatory system</keyword>
<evidence type="ECO:0000256" key="6">
    <source>
        <dbReference type="ARBA" id="ARBA00022777"/>
    </source>
</evidence>
<evidence type="ECO:0000256" key="7">
    <source>
        <dbReference type="ARBA" id="ARBA00022840"/>
    </source>
</evidence>
<dbReference type="InterPro" id="IPR050482">
    <property type="entry name" value="Sensor_HK_TwoCompSys"/>
</dbReference>
<keyword evidence="3" id="KW-0808">Transferase</keyword>
<evidence type="ECO:0000256" key="1">
    <source>
        <dbReference type="ARBA" id="ARBA00004141"/>
    </source>
</evidence>
<evidence type="ECO:0000256" key="5">
    <source>
        <dbReference type="ARBA" id="ARBA00022741"/>
    </source>
</evidence>
<dbReference type="PROSITE" id="PS50112">
    <property type="entry name" value="PAS"/>
    <property type="match status" value="2"/>
</dbReference>
<keyword evidence="5" id="KW-0547">Nucleotide-binding</keyword>
<evidence type="ECO:0000256" key="2">
    <source>
        <dbReference type="ARBA" id="ARBA00022553"/>
    </source>
</evidence>
<evidence type="ECO:0000313" key="15">
    <source>
        <dbReference type="EMBL" id="AWM37092.1"/>
    </source>
</evidence>
<dbReference type="NCBIfam" id="TIGR00229">
    <property type="entry name" value="sensory_box"/>
    <property type="match status" value="3"/>
</dbReference>
<dbReference type="InterPro" id="IPR005467">
    <property type="entry name" value="His_kinase_dom"/>
</dbReference>
<accession>A0A2Z3GYG8</accession>
<dbReference type="SUPFAM" id="SSF55785">
    <property type="entry name" value="PYP-like sensor domain (PAS domain)"/>
    <property type="match status" value="3"/>
</dbReference>
<evidence type="ECO:0000256" key="3">
    <source>
        <dbReference type="ARBA" id="ARBA00022679"/>
    </source>
</evidence>
<feature type="domain" description="PAC" evidence="14">
    <location>
        <begin position="192"/>
        <end position="244"/>
    </location>
</feature>
<evidence type="ECO:0008006" key="17">
    <source>
        <dbReference type="Google" id="ProtNLM"/>
    </source>
</evidence>
<dbReference type="Gene3D" id="1.20.5.1930">
    <property type="match status" value="1"/>
</dbReference>
<gene>
    <name evidence="15" type="ORF">C1280_08680</name>
</gene>
<dbReference type="InterPro" id="IPR000014">
    <property type="entry name" value="PAS"/>
</dbReference>
<dbReference type="SMART" id="SM00086">
    <property type="entry name" value="PAC"/>
    <property type="match status" value="2"/>
</dbReference>
<dbReference type="GO" id="GO:0000155">
    <property type="term" value="F:phosphorelay sensor kinase activity"/>
    <property type="evidence" value="ECO:0007669"/>
    <property type="project" value="InterPro"/>
</dbReference>
<dbReference type="GO" id="GO:0005524">
    <property type="term" value="F:ATP binding"/>
    <property type="evidence" value="ECO:0007669"/>
    <property type="project" value="UniProtKB-KW"/>
</dbReference>
<evidence type="ECO:0000256" key="9">
    <source>
        <dbReference type="ARBA" id="ARBA00023012"/>
    </source>
</evidence>
<comment type="subcellular location">
    <subcellularLocation>
        <location evidence="1">Membrane</location>
        <topology evidence="1">Multi-pass membrane protein</topology>
    </subcellularLocation>
</comment>
<protein>
    <recommendedName>
        <fullName evidence="17">Histidine kinase</fullName>
    </recommendedName>
</protein>
<feature type="domain" description="PAS" evidence="13">
    <location>
        <begin position="245"/>
        <end position="289"/>
    </location>
</feature>
<dbReference type="Gene3D" id="3.30.450.20">
    <property type="entry name" value="PAS domain"/>
    <property type="match status" value="3"/>
</dbReference>
<evidence type="ECO:0000259" key="13">
    <source>
        <dbReference type="PROSITE" id="PS50112"/>
    </source>
</evidence>
<dbReference type="InterPro" id="IPR003594">
    <property type="entry name" value="HATPase_dom"/>
</dbReference>
<proteinExistence type="predicted"/>
<dbReference type="InterPro" id="IPR001610">
    <property type="entry name" value="PAC"/>
</dbReference>
<dbReference type="PROSITE" id="PS50113">
    <property type="entry name" value="PAC"/>
    <property type="match status" value="2"/>
</dbReference>
<dbReference type="Gene3D" id="1.20.120.620">
    <property type="entry name" value="Backbone structure of the membrane domain of e. Coli histidine kinase receptor kdpd"/>
    <property type="match status" value="1"/>
</dbReference>
<dbReference type="SMART" id="SM00091">
    <property type="entry name" value="PAS"/>
    <property type="match status" value="3"/>
</dbReference>
<dbReference type="GO" id="GO:0046983">
    <property type="term" value="F:protein dimerization activity"/>
    <property type="evidence" value="ECO:0007669"/>
    <property type="project" value="InterPro"/>
</dbReference>
<organism evidence="15 16">
    <name type="scientific">Gemmata obscuriglobus</name>
    <dbReference type="NCBI Taxonomy" id="114"/>
    <lineage>
        <taxon>Bacteria</taxon>
        <taxon>Pseudomonadati</taxon>
        <taxon>Planctomycetota</taxon>
        <taxon>Planctomycetia</taxon>
        <taxon>Gemmatales</taxon>
        <taxon>Gemmataceae</taxon>
        <taxon>Gemmata</taxon>
    </lineage>
</organism>
<dbReference type="RefSeq" id="WP_010033536.1">
    <property type="nucleotide sequence ID" value="NZ_CP025958.1"/>
</dbReference>
<keyword evidence="8" id="KW-1133">Transmembrane helix</keyword>
<keyword evidence="10" id="KW-0472">Membrane</keyword>
<dbReference type="Proteomes" id="UP000245802">
    <property type="component" value="Chromosome"/>
</dbReference>
<sequence>MLSTRWDPVIRYASAALAVGAALAVKTALAREWAVETPFLLLLGAVMFSAWSGGVGPGLAATVLAAFGAVHLFLTPPDPGATGPDLRLVQFLAEGGFISVLSGLRRQSSAEAHRRAEELRVTLASIGDGVVTADADGRVTFLNPVAERLAGCPAADAIGRPTGVVLRFVDESTGRGAGCPCAGVIQGAGRAERHHLLLVARDGSARPVEAACAPVRGLDGGLMGAVMVLRDTTEQRCAEAARVEVYRRTAAILESISDAFYALDREWRFTYVNRRAQEYLGRAGADLLGLSLWSAFPALPGSPIEVQLRAAAAGGPMRFEARSVLTDGWVEVGAYPSAEGLAVYFRDVTERVRAEEERARLVAQLEAEQDRLRAVLEQMPAGVMVATAPDGRVAITNPRVTELLPAGTHADAAALPLRRPDGSAGDWVPPVARALRGECVRAEDYSAEHPGGRVVWLRVSAAPIRDRHGAVTGAVTVFDDVTGERTAQQTLRRSHDVLLSRLATIAEEERRRLSRELHDETSQQLTGLILGLRSARDRVPAPVAEALRGLQAQAEQIGEALHRVANDLRPAALDQLGLVPALRDAVALWARRSGVRAEFYSTLGPERLPPDLETHLYRVTNEALANVLRHAAATRASVVLDGCPGDGLAVVVEDDGRGFAPEGRADGRLGIRGMRERAALLGGTVEIESRPGHGTTVFVRVPWPRAKEE</sequence>
<dbReference type="InterPro" id="IPR000700">
    <property type="entry name" value="PAS-assoc_C"/>
</dbReference>
<evidence type="ECO:0000256" key="10">
    <source>
        <dbReference type="ARBA" id="ARBA00023136"/>
    </source>
</evidence>
<dbReference type="InterPro" id="IPR036890">
    <property type="entry name" value="HATPase_C_sf"/>
</dbReference>
<evidence type="ECO:0000313" key="16">
    <source>
        <dbReference type="Proteomes" id="UP000245802"/>
    </source>
</evidence>
<evidence type="ECO:0000256" key="8">
    <source>
        <dbReference type="ARBA" id="ARBA00022989"/>
    </source>
</evidence>
<reference evidence="15 16" key="1">
    <citation type="submission" date="2018-01" db="EMBL/GenBank/DDBJ databases">
        <title>G. obscuriglobus.</title>
        <authorList>
            <person name="Franke J."/>
            <person name="Blomberg W."/>
            <person name="Selmecki A."/>
        </authorList>
    </citation>
    <scope>NUCLEOTIDE SEQUENCE [LARGE SCALE GENOMIC DNA]</scope>
    <source>
        <strain evidence="15 16">DSM 5831</strain>
    </source>
</reference>
<dbReference type="PANTHER" id="PTHR24421">
    <property type="entry name" value="NITRATE/NITRITE SENSOR PROTEIN NARX-RELATED"/>
    <property type="match status" value="1"/>
</dbReference>
<evidence type="ECO:0000256" key="11">
    <source>
        <dbReference type="SAM" id="Coils"/>
    </source>
</evidence>
<dbReference type="CDD" id="cd00130">
    <property type="entry name" value="PAS"/>
    <property type="match status" value="3"/>
</dbReference>
<dbReference type="SMART" id="SM00387">
    <property type="entry name" value="HATPase_c"/>
    <property type="match status" value="1"/>
</dbReference>
<keyword evidence="2" id="KW-0597">Phosphoprotein</keyword>
<feature type="domain" description="Histidine kinase" evidence="12">
    <location>
        <begin position="616"/>
        <end position="705"/>
    </location>
</feature>
<dbReference type="Pfam" id="PF07730">
    <property type="entry name" value="HisKA_3"/>
    <property type="match status" value="1"/>
</dbReference>
<dbReference type="InterPro" id="IPR038318">
    <property type="entry name" value="KdpD_sf"/>
</dbReference>
<dbReference type="GO" id="GO:0016020">
    <property type="term" value="C:membrane"/>
    <property type="evidence" value="ECO:0007669"/>
    <property type="project" value="UniProtKB-SubCell"/>
</dbReference>
<dbReference type="InterPro" id="IPR013656">
    <property type="entry name" value="PAS_4"/>
</dbReference>
<name>A0A2Z3GYG8_9BACT</name>
<evidence type="ECO:0000259" key="14">
    <source>
        <dbReference type="PROSITE" id="PS50113"/>
    </source>
</evidence>
<dbReference type="Pfam" id="PF13493">
    <property type="entry name" value="DUF4118"/>
    <property type="match status" value="1"/>
</dbReference>
<keyword evidence="16" id="KW-1185">Reference proteome</keyword>
<evidence type="ECO:0000256" key="4">
    <source>
        <dbReference type="ARBA" id="ARBA00022692"/>
    </source>
</evidence>